<name>A0A8J2JYA4_9HEXA</name>
<sequence length="152" mass="17775">MTNRGIKWNFIPPGSPHIDCEDDEALTPNHFLIGPSGCYQPLGNFDPLNLDLKRRWRLAQHLSDLFWKRWLREYLPCLTRRAKWLGTSKSIEVDDVVIIADERFSRNCWPKGIVTRAINGKDGKCRVAEVREKAEIEGRRWTEKTVMRIGRE</sequence>
<gene>
    <name evidence="2" type="ORF">AFUS01_LOCUS13222</name>
</gene>
<accession>A0A8J2JYA4</accession>
<dbReference type="Proteomes" id="UP000708208">
    <property type="component" value="Unassembled WGS sequence"/>
</dbReference>
<keyword evidence="3" id="KW-1185">Reference proteome</keyword>
<evidence type="ECO:0000313" key="2">
    <source>
        <dbReference type="EMBL" id="CAG7724185.1"/>
    </source>
</evidence>
<feature type="domain" description="DUF5641" evidence="1">
    <location>
        <begin position="54"/>
        <end position="139"/>
    </location>
</feature>
<organism evidence="2 3">
    <name type="scientific">Allacma fusca</name>
    <dbReference type="NCBI Taxonomy" id="39272"/>
    <lineage>
        <taxon>Eukaryota</taxon>
        <taxon>Metazoa</taxon>
        <taxon>Ecdysozoa</taxon>
        <taxon>Arthropoda</taxon>
        <taxon>Hexapoda</taxon>
        <taxon>Collembola</taxon>
        <taxon>Symphypleona</taxon>
        <taxon>Sminthuridae</taxon>
        <taxon>Allacma</taxon>
    </lineage>
</organism>
<dbReference type="PANTHER" id="PTHR47331:SF1">
    <property type="entry name" value="GAG-LIKE PROTEIN"/>
    <property type="match status" value="1"/>
</dbReference>
<dbReference type="AlphaFoldDB" id="A0A8J2JYA4"/>
<dbReference type="PANTHER" id="PTHR47331">
    <property type="entry name" value="PHD-TYPE DOMAIN-CONTAINING PROTEIN"/>
    <property type="match status" value="1"/>
</dbReference>
<comment type="caution">
    <text evidence="2">The sequence shown here is derived from an EMBL/GenBank/DDBJ whole genome shotgun (WGS) entry which is preliminary data.</text>
</comment>
<reference evidence="2" key="1">
    <citation type="submission" date="2021-06" db="EMBL/GenBank/DDBJ databases">
        <authorList>
            <person name="Hodson N. C."/>
            <person name="Mongue J. A."/>
            <person name="Jaron S. K."/>
        </authorList>
    </citation>
    <scope>NUCLEOTIDE SEQUENCE</scope>
</reference>
<evidence type="ECO:0000313" key="3">
    <source>
        <dbReference type="Proteomes" id="UP000708208"/>
    </source>
</evidence>
<dbReference type="EMBL" id="CAJVCH010106583">
    <property type="protein sequence ID" value="CAG7724185.1"/>
    <property type="molecule type" value="Genomic_DNA"/>
</dbReference>
<dbReference type="OrthoDB" id="10049357at2759"/>
<protein>
    <recommendedName>
        <fullName evidence="1">DUF5641 domain-containing protein</fullName>
    </recommendedName>
</protein>
<proteinExistence type="predicted"/>
<dbReference type="InterPro" id="IPR040676">
    <property type="entry name" value="DUF5641"/>
</dbReference>
<dbReference type="Pfam" id="PF18701">
    <property type="entry name" value="DUF5641"/>
    <property type="match status" value="1"/>
</dbReference>
<evidence type="ECO:0000259" key="1">
    <source>
        <dbReference type="Pfam" id="PF18701"/>
    </source>
</evidence>